<keyword evidence="3" id="KW-1185">Reference proteome</keyword>
<keyword evidence="1" id="KW-0812">Transmembrane</keyword>
<gene>
    <name evidence="2" type="ORF">N4S67_24060</name>
</gene>
<feature type="transmembrane region" description="Helical" evidence="1">
    <location>
        <begin position="20"/>
        <end position="38"/>
    </location>
</feature>
<evidence type="ECO:0000313" key="3">
    <source>
        <dbReference type="Proteomes" id="UP001206639"/>
    </source>
</evidence>
<evidence type="ECO:0000313" key="2">
    <source>
        <dbReference type="EMBL" id="MCT7661488.1"/>
    </source>
</evidence>
<dbReference type="PIRSF" id="PIRSF028065">
    <property type="entry name" value="UCP028065"/>
    <property type="match status" value="1"/>
</dbReference>
<organism evidence="2 3">
    <name type="scientific">Mycobacterium deserti</name>
    <dbReference type="NCBI Taxonomy" id="2978347"/>
    <lineage>
        <taxon>Bacteria</taxon>
        <taxon>Bacillati</taxon>
        <taxon>Actinomycetota</taxon>
        <taxon>Actinomycetes</taxon>
        <taxon>Mycobacteriales</taxon>
        <taxon>Mycobacteriaceae</taxon>
        <taxon>Mycobacterium</taxon>
    </lineage>
</organism>
<keyword evidence="1" id="KW-1133">Transmembrane helix</keyword>
<accession>A0ABT2MGS8</accession>
<feature type="transmembrane region" description="Helical" evidence="1">
    <location>
        <begin position="92"/>
        <end position="112"/>
    </location>
</feature>
<dbReference type="InterPro" id="IPR016865">
    <property type="entry name" value="RclC"/>
</dbReference>
<dbReference type="PANTHER" id="PTHR40106:SF1">
    <property type="entry name" value="INNER MEMBRANE PROTEIN RCLC"/>
    <property type="match status" value="1"/>
</dbReference>
<proteinExistence type="predicted"/>
<reference evidence="3" key="1">
    <citation type="submission" date="2023-07" db="EMBL/GenBank/DDBJ databases">
        <authorList>
            <person name="Deng Y."/>
            <person name="Zhang Y.-Q."/>
        </authorList>
    </citation>
    <scope>NUCLEOTIDE SEQUENCE [LARGE SCALE GENOMIC DNA]</scope>
    <source>
        <strain evidence="3">CPCC 205710</strain>
    </source>
</reference>
<evidence type="ECO:0000256" key="1">
    <source>
        <dbReference type="SAM" id="Phobius"/>
    </source>
</evidence>
<dbReference type="EMBL" id="JAODWD010000006">
    <property type="protein sequence ID" value="MCT7661488.1"/>
    <property type="molecule type" value="Genomic_DNA"/>
</dbReference>
<dbReference type="RefSeq" id="WP_260995548.1">
    <property type="nucleotide sequence ID" value="NZ_JAODWD010000006.1"/>
</dbReference>
<comment type="caution">
    <text evidence="2">The sequence shown here is derived from an EMBL/GenBank/DDBJ whole genome shotgun (WGS) entry which is preliminary data.</text>
</comment>
<dbReference type="Proteomes" id="UP001206639">
    <property type="component" value="Unassembled WGS sequence"/>
</dbReference>
<name>A0ABT2MGS8_9MYCO</name>
<keyword evidence="1" id="KW-0472">Membrane</keyword>
<dbReference type="Pfam" id="PF04224">
    <property type="entry name" value="DUF417"/>
    <property type="match status" value="1"/>
</dbReference>
<sequence length="158" mass="17059">MTTQLFDSARQNKIDAGAGLVARYGLAIVLIWYGGLKFMDYEARGIAPLVSESPLMSWVYEILSVHAFAALLGLFEIAAAVLLVLKPWWPKLSIGGSLLAIMLFLATISFMFTTPGVMDPSAGGFPALSLEGGFLMKDIALLGISIWTLADAMRTSQR</sequence>
<feature type="transmembrane region" description="Helical" evidence="1">
    <location>
        <begin position="132"/>
        <end position="150"/>
    </location>
</feature>
<dbReference type="InterPro" id="IPR007339">
    <property type="entry name" value="RclC-like"/>
</dbReference>
<feature type="transmembrane region" description="Helical" evidence="1">
    <location>
        <begin position="58"/>
        <end position="85"/>
    </location>
</feature>
<dbReference type="PANTHER" id="PTHR40106">
    <property type="entry name" value="INNER MEMBRANE PROTEIN RCLC"/>
    <property type="match status" value="1"/>
</dbReference>
<protein>
    <submittedName>
        <fullName evidence="2">YkgB family protein</fullName>
    </submittedName>
</protein>